<name>H2ZNW4_CIOSA</name>
<protein>
    <submittedName>
        <fullName evidence="1">Uncharacterized protein</fullName>
    </submittedName>
</protein>
<sequence>MAVFETDKQKNGECANMQDAATLVSKNILLDRENVDLSSQLNVTSLYSSVSSGLNEDDYPAVDTIPIPLVSDIRRVPLPPELVEQFGRI</sequence>
<proteinExistence type="predicted"/>
<dbReference type="Proteomes" id="UP000007875">
    <property type="component" value="Unassembled WGS sequence"/>
</dbReference>
<evidence type="ECO:0000313" key="2">
    <source>
        <dbReference type="Proteomes" id="UP000007875"/>
    </source>
</evidence>
<dbReference type="InParanoid" id="H2ZNW4"/>
<dbReference type="Ensembl" id="ENSCSAVT00000019488.1">
    <property type="protein sequence ID" value="ENSCSAVP00000019280.1"/>
    <property type="gene ID" value="ENSCSAVG00000011319.1"/>
</dbReference>
<reference evidence="2" key="1">
    <citation type="submission" date="2003-08" db="EMBL/GenBank/DDBJ databases">
        <authorList>
            <person name="Birren B."/>
            <person name="Nusbaum C."/>
            <person name="Abebe A."/>
            <person name="Abouelleil A."/>
            <person name="Adekoya E."/>
            <person name="Ait-zahra M."/>
            <person name="Allen N."/>
            <person name="Allen T."/>
            <person name="An P."/>
            <person name="Anderson M."/>
            <person name="Anderson S."/>
            <person name="Arachchi H."/>
            <person name="Armbruster J."/>
            <person name="Bachantsang P."/>
            <person name="Baldwin J."/>
            <person name="Barry A."/>
            <person name="Bayul T."/>
            <person name="Blitshsteyn B."/>
            <person name="Bloom T."/>
            <person name="Blye J."/>
            <person name="Boguslavskiy L."/>
            <person name="Borowsky M."/>
            <person name="Boukhgalter B."/>
            <person name="Brunache A."/>
            <person name="Butler J."/>
            <person name="Calixte N."/>
            <person name="Calvo S."/>
            <person name="Camarata J."/>
            <person name="Campo K."/>
            <person name="Chang J."/>
            <person name="Cheshatsang Y."/>
            <person name="Citroen M."/>
            <person name="Collymore A."/>
            <person name="Considine T."/>
            <person name="Cook A."/>
            <person name="Cooke P."/>
            <person name="Corum B."/>
            <person name="Cuomo C."/>
            <person name="David R."/>
            <person name="Dawoe T."/>
            <person name="Degray S."/>
            <person name="Dodge S."/>
            <person name="Dooley K."/>
            <person name="Dorje P."/>
            <person name="Dorjee K."/>
            <person name="Dorris L."/>
            <person name="Duffey N."/>
            <person name="Dupes A."/>
            <person name="Elkins T."/>
            <person name="Engels R."/>
            <person name="Erickson J."/>
            <person name="Farina A."/>
            <person name="Faro S."/>
            <person name="Ferreira P."/>
            <person name="Fischer H."/>
            <person name="Fitzgerald M."/>
            <person name="Foley K."/>
            <person name="Gage D."/>
            <person name="Galagan J."/>
            <person name="Gearin G."/>
            <person name="Gnerre S."/>
            <person name="Gnirke A."/>
            <person name="Goyette A."/>
            <person name="Graham J."/>
            <person name="Grandbois E."/>
            <person name="Gyaltsen K."/>
            <person name="Hafez N."/>
            <person name="Hagopian D."/>
            <person name="Hagos B."/>
            <person name="Hall J."/>
            <person name="Hatcher B."/>
            <person name="Heller A."/>
            <person name="Higgins H."/>
            <person name="Honan T."/>
            <person name="Horn A."/>
            <person name="Houde N."/>
            <person name="Hughes L."/>
            <person name="Hulme W."/>
            <person name="Husby E."/>
            <person name="Iliev I."/>
            <person name="Jaffe D."/>
            <person name="Jones C."/>
            <person name="Kamal M."/>
            <person name="Kamat A."/>
            <person name="Kamvysselis M."/>
            <person name="Karlsson E."/>
            <person name="Kells C."/>
            <person name="Kieu A."/>
            <person name="Kisner P."/>
            <person name="Kodira C."/>
            <person name="Kulbokas E."/>
            <person name="Labutti K."/>
            <person name="Lama D."/>
            <person name="Landers T."/>
            <person name="Leger J."/>
            <person name="Levine S."/>
            <person name="Lewis D."/>
            <person name="Lewis T."/>
            <person name="Lindblad-toh K."/>
            <person name="Liu X."/>
            <person name="Lokyitsang T."/>
            <person name="Lokyitsang Y."/>
            <person name="Lucien O."/>
            <person name="Lui A."/>
            <person name="Ma L.J."/>
            <person name="Mabbitt R."/>
            <person name="Macdonald J."/>
            <person name="Maclean C."/>
            <person name="Major J."/>
            <person name="Manning J."/>
            <person name="Marabella R."/>
            <person name="Maru K."/>
            <person name="Matthews C."/>
            <person name="Mauceli E."/>
            <person name="Mccarthy M."/>
            <person name="Mcdonough S."/>
            <person name="Mcghee T."/>
            <person name="Meldrim J."/>
            <person name="Meneus L."/>
            <person name="Mesirov J."/>
            <person name="Mihalev A."/>
            <person name="Mihova T."/>
            <person name="Mikkelsen T."/>
            <person name="Mlenga V."/>
            <person name="Moru K."/>
            <person name="Mozes J."/>
            <person name="Mulrain L."/>
            <person name="Munson G."/>
            <person name="Naylor J."/>
            <person name="Newes C."/>
            <person name="Nguyen C."/>
            <person name="Nguyen N."/>
            <person name="Nguyen T."/>
            <person name="Nicol R."/>
            <person name="Nielsen C."/>
            <person name="Nizzari M."/>
            <person name="Norbu C."/>
            <person name="Norbu N."/>
            <person name="O'donnell P."/>
            <person name="Okoawo O."/>
            <person name="O'leary S."/>
            <person name="Omotosho B."/>
            <person name="O'neill K."/>
            <person name="Osman S."/>
            <person name="Parker S."/>
            <person name="Perrin D."/>
            <person name="Phunkhang P."/>
            <person name="Piqani B."/>
            <person name="Purcell S."/>
            <person name="Rachupka T."/>
            <person name="Ramasamy U."/>
            <person name="Rameau R."/>
            <person name="Ray V."/>
            <person name="Raymond C."/>
            <person name="Retta R."/>
            <person name="Richardson S."/>
            <person name="Rise C."/>
            <person name="Rodriguez J."/>
            <person name="Rogers J."/>
            <person name="Rogov P."/>
            <person name="Rutman M."/>
            <person name="Schupbach R."/>
            <person name="Seaman C."/>
            <person name="Settipalli S."/>
            <person name="Sharpe T."/>
            <person name="Sheridan J."/>
            <person name="Sherpa N."/>
            <person name="Shi J."/>
            <person name="Smirnov S."/>
            <person name="Smith C."/>
            <person name="Sougnez C."/>
            <person name="Spencer B."/>
            <person name="Stalker J."/>
            <person name="Stange-thomann N."/>
            <person name="Stavropoulos S."/>
            <person name="Stetson K."/>
            <person name="Stone C."/>
            <person name="Stone S."/>
            <person name="Stubbs M."/>
            <person name="Talamas J."/>
            <person name="Tchuinga P."/>
            <person name="Tenzing P."/>
            <person name="Tesfaye S."/>
            <person name="Theodore J."/>
            <person name="Thoulutsang Y."/>
            <person name="Topham K."/>
            <person name="Towey S."/>
            <person name="Tsamla T."/>
            <person name="Tsomo N."/>
            <person name="Vallee D."/>
            <person name="Vassiliev H."/>
            <person name="Venkataraman V."/>
            <person name="Vinson J."/>
            <person name="Vo A."/>
            <person name="Wade C."/>
            <person name="Wang S."/>
            <person name="Wangchuk T."/>
            <person name="Wangdi T."/>
            <person name="Whittaker C."/>
            <person name="Wilkinson J."/>
            <person name="Wu Y."/>
            <person name="Wyman D."/>
            <person name="Yadav S."/>
            <person name="Yang S."/>
            <person name="Yang X."/>
            <person name="Yeager S."/>
            <person name="Yee E."/>
            <person name="Young G."/>
            <person name="Zainoun J."/>
            <person name="Zembeck L."/>
            <person name="Zimmer A."/>
            <person name="Zody M."/>
            <person name="Lander E."/>
        </authorList>
    </citation>
    <scope>NUCLEOTIDE SEQUENCE [LARGE SCALE GENOMIC DNA]</scope>
</reference>
<dbReference type="STRING" id="51511.ENSCSAVP00000019280"/>
<organism evidence="1 2">
    <name type="scientific">Ciona savignyi</name>
    <name type="common">Pacific transparent sea squirt</name>
    <dbReference type="NCBI Taxonomy" id="51511"/>
    <lineage>
        <taxon>Eukaryota</taxon>
        <taxon>Metazoa</taxon>
        <taxon>Chordata</taxon>
        <taxon>Tunicata</taxon>
        <taxon>Ascidiacea</taxon>
        <taxon>Phlebobranchia</taxon>
        <taxon>Cionidae</taxon>
        <taxon>Ciona</taxon>
    </lineage>
</organism>
<evidence type="ECO:0000313" key="1">
    <source>
        <dbReference type="Ensembl" id="ENSCSAVP00000019280.1"/>
    </source>
</evidence>
<dbReference type="HOGENOM" id="CLU_2460356_0_0_1"/>
<reference evidence="1" key="3">
    <citation type="submission" date="2025-09" db="UniProtKB">
        <authorList>
            <consortium name="Ensembl"/>
        </authorList>
    </citation>
    <scope>IDENTIFICATION</scope>
</reference>
<reference evidence="1" key="2">
    <citation type="submission" date="2025-08" db="UniProtKB">
        <authorList>
            <consortium name="Ensembl"/>
        </authorList>
    </citation>
    <scope>IDENTIFICATION</scope>
</reference>
<dbReference type="AlphaFoldDB" id="H2ZNW4"/>
<accession>H2ZNW4</accession>
<keyword evidence="2" id="KW-1185">Reference proteome</keyword>